<dbReference type="AlphaFoldDB" id="A0A6A3LXC9"/>
<name>A0A6A3LXC9_9STRA</name>
<accession>A0A6A3LXC9</accession>
<gene>
    <name evidence="1" type="ORF">PR002_g12402</name>
</gene>
<evidence type="ECO:0000313" key="1">
    <source>
        <dbReference type="EMBL" id="KAE9020934.1"/>
    </source>
</evidence>
<dbReference type="EMBL" id="QXFU01000778">
    <property type="protein sequence ID" value="KAE9020934.1"/>
    <property type="molecule type" value="Genomic_DNA"/>
</dbReference>
<comment type="caution">
    <text evidence="1">The sequence shown here is derived from an EMBL/GenBank/DDBJ whole genome shotgun (WGS) entry which is preliminary data.</text>
</comment>
<proteinExistence type="predicted"/>
<sequence>MVTRRDLRIWFGRGGRCQLDKRSRRAALRIAAGRCCGNDISLREDTGCARKELVPLEVAGKTIQSEFVAGDISCNFALL</sequence>
<protein>
    <submittedName>
        <fullName evidence="1">Uncharacterized protein</fullName>
    </submittedName>
</protein>
<evidence type="ECO:0000313" key="2">
    <source>
        <dbReference type="Proteomes" id="UP000435112"/>
    </source>
</evidence>
<organism evidence="1 2">
    <name type="scientific">Phytophthora rubi</name>
    <dbReference type="NCBI Taxonomy" id="129364"/>
    <lineage>
        <taxon>Eukaryota</taxon>
        <taxon>Sar</taxon>
        <taxon>Stramenopiles</taxon>
        <taxon>Oomycota</taxon>
        <taxon>Peronosporomycetes</taxon>
        <taxon>Peronosporales</taxon>
        <taxon>Peronosporaceae</taxon>
        <taxon>Phytophthora</taxon>
    </lineage>
</organism>
<reference evidence="1 2" key="1">
    <citation type="submission" date="2018-09" db="EMBL/GenBank/DDBJ databases">
        <title>Genomic investigation of the strawberry pathogen Phytophthora fragariae indicates pathogenicity is determined by transcriptional variation in three key races.</title>
        <authorList>
            <person name="Adams T.M."/>
            <person name="Armitage A.D."/>
            <person name="Sobczyk M.K."/>
            <person name="Bates H.J."/>
            <person name="Dunwell J.M."/>
            <person name="Nellist C.F."/>
            <person name="Harrison R.J."/>
        </authorList>
    </citation>
    <scope>NUCLEOTIDE SEQUENCE [LARGE SCALE GENOMIC DNA]</scope>
    <source>
        <strain evidence="1 2">SCRP324</strain>
    </source>
</reference>
<dbReference type="Proteomes" id="UP000435112">
    <property type="component" value="Unassembled WGS sequence"/>
</dbReference>